<dbReference type="InterPro" id="IPR001041">
    <property type="entry name" value="2Fe-2S_ferredoxin-type"/>
</dbReference>
<dbReference type="SUPFAM" id="SSF54292">
    <property type="entry name" value="2Fe-2S ferredoxin-like"/>
    <property type="match status" value="1"/>
</dbReference>
<evidence type="ECO:0000256" key="3">
    <source>
        <dbReference type="ARBA" id="ARBA00022723"/>
    </source>
</evidence>
<keyword evidence="10" id="KW-1185">Reference proteome</keyword>
<dbReference type="PANTHER" id="PTHR47354:SF1">
    <property type="entry name" value="CARNITINE MONOOXYGENASE REDUCTASE SUBUNIT"/>
    <property type="match status" value="1"/>
</dbReference>
<evidence type="ECO:0000256" key="5">
    <source>
        <dbReference type="ARBA" id="ARBA00023004"/>
    </source>
</evidence>
<feature type="domain" description="2Fe-2S ferredoxin-type" evidence="7">
    <location>
        <begin position="242"/>
        <end position="327"/>
    </location>
</feature>
<reference evidence="9 10" key="1">
    <citation type="submission" date="2018-06" db="EMBL/GenBank/DDBJ databases">
        <title>Genomic Encyclopedia of Type Strains, Phase IV (KMG-IV): sequencing the most valuable type-strain genomes for metagenomic binning, comparative biology and taxonomic classification.</title>
        <authorList>
            <person name="Goeker M."/>
        </authorList>
    </citation>
    <scope>NUCLEOTIDE SEQUENCE [LARGE SCALE GENOMIC DNA]</scope>
    <source>
        <strain evidence="9 10">DSM 24875</strain>
    </source>
</reference>
<dbReference type="InterPro" id="IPR036010">
    <property type="entry name" value="2Fe-2S_ferredoxin-like_sf"/>
</dbReference>
<organism evidence="9 10">
    <name type="scientific">Roseiarcus fermentans</name>
    <dbReference type="NCBI Taxonomy" id="1473586"/>
    <lineage>
        <taxon>Bacteria</taxon>
        <taxon>Pseudomonadati</taxon>
        <taxon>Pseudomonadota</taxon>
        <taxon>Alphaproteobacteria</taxon>
        <taxon>Hyphomicrobiales</taxon>
        <taxon>Roseiarcaceae</taxon>
        <taxon>Roseiarcus</taxon>
    </lineage>
</organism>
<keyword evidence="3" id="KW-0479">Metal-binding</keyword>
<dbReference type="AlphaFoldDB" id="A0A366F7D6"/>
<dbReference type="Gene3D" id="3.40.50.80">
    <property type="entry name" value="Nucleotide-binding domain of ferredoxin-NADP reductase (FNR) module"/>
    <property type="match status" value="1"/>
</dbReference>
<dbReference type="PROSITE" id="PS00197">
    <property type="entry name" value="2FE2S_FER_1"/>
    <property type="match status" value="1"/>
</dbReference>
<dbReference type="InterPro" id="IPR039261">
    <property type="entry name" value="FNR_nucleotide-bd"/>
</dbReference>
<keyword evidence="2" id="KW-0001">2Fe-2S</keyword>
<dbReference type="PRINTS" id="PR00409">
    <property type="entry name" value="PHDIOXRDTASE"/>
</dbReference>
<evidence type="ECO:0000259" key="7">
    <source>
        <dbReference type="PROSITE" id="PS51085"/>
    </source>
</evidence>
<dbReference type="Proteomes" id="UP000253529">
    <property type="component" value="Unassembled WGS sequence"/>
</dbReference>
<comment type="caution">
    <text evidence="9">The sequence shown here is derived from an EMBL/GenBank/DDBJ whole genome shotgun (WGS) entry which is preliminary data.</text>
</comment>
<dbReference type="InterPro" id="IPR017927">
    <property type="entry name" value="FAD-bd_FR_type"/>
</dbReference>
<accession>A0A366F7D6</accession>
<proteinExistence type="predicted"/>
<dbReference type="Gene3D" id="3.10.20.30">
    <property type="match status" value="1"/>
</dbReference>
<dbReference type="GO" id="GO:0051537">
    <property type="term" value="F:2 iron, 2 sulfur cluster binding"/>
    <property type="evidence" value="ECO:0007669"/>
    <property type="project" value="UniProtKB-KW"/>
</dbReference>
<dbReference type="CDD" id="cd00207">
    <property type="entry name" value="fer2"/>
    <property type="match status" value="1"/>
</dbReference>
<dbReference type="GO" id="GO:0046872">
    <property type="term" value="F:metal ion binding"/>
    <property type="evidence" value="ECO:0007669"/>
    <property type="project" value="UniProtKB-KW"/>
</dbReference>
<gene>
    <name evidence="9" type="ORF">DFR50_12113</name>
</gene>
<dbReference type="Gene3D" id="2.40.30.10">
    <property type="entry name" value="Translation factors"/>
    <property type="match status" value="1"/>
</dbReference>
<keyword evidence="6" id="KW-0411">Iron-sulfur</keyword>
<dbReference type="SUPFAM" id="SSF52343">
    <property type="entry name" value="Ferredoxin reductase-like, C-terminal NADP-linked domain"/>
    <property type="match status" value="1"/>
</dbReference>
<dbReference type="Pfam" id="PF00111">
    <property type="entry name" value="Fer2"/>
    <property type="match status" value="1"/>
</dbReference>
<dbReference type="InterPro" id="IPR050415">
    <property type="entry name" value="MRET"/>
</dbReference>
<keyword evidence="5" id="KW-0408">Iron</keyword>
<dbReference type="CDD" id="cd06185">
    <property type="entry name" value="PDR_like"/>
    <property type="match status" value="1"/>
</dbReference>
<evidence type="ECO:0000256" key="1">
    <source>
        <dbReference type="ARBA" id="ARBA00022630"/>
    </source>
</evidence>
<protein>
    <submittedName>
        <fullName evidence="9">Vanillate O-demethylase ferredoxin subunit</fullName>
    </submittedName>
</protein>
<evidence type="ECO:0000313" key="9">
    <source>
        <dbReference type="EMBL" id="RBP09669.1"/>
    </source>
</evidence>
<dbReference type="PROSITE" id="PS51085">
    <property type="entry name" value="2FE2S_FER_2"/>
    <property type="match status" value="1"/>
</dbReference>
<keyword evidence="9" id="KW-0808">Transferase</keyword>
<evidence type="ECO:0000313" key="10">
    <source>
        <dbReference type="Proteomes" id="UP000253529"/>
    </source>
</evidence>
<name>A0A366F7D6_9HYPH</name>
<feature type="domain" description="FAD-binding FR-type" evidence="8">
    <location>
        <begin position="10"/>
        <end position="112"/>
    </location>
</feature>
<keyword evidence="1" id="KW-0285">Flavoprotein</keyword>
<dbReference type="GO" id="GO:0032259">
    <property type="term" value="P:methylation"/>
    <property type="evidence" value="ECO:0007669"/>
    <property type="project" value="UniProtKB-KW"/>
</dbReference>
<dbReference type="InterPro" id="IPR006058">
    <property type="entry name" value="2Fe2S_fd_BS"/>
</dbReference>
<dbReference type="SUPFAM" id="SSF63380">
    <property type="entry name" value="Riboflavin synthase domain-like"/>
    <property type="match status" value="1"/>
</dbReference>
<evidence type="ECO:0000256" key="4">
    <source>
        <dbReference type="ARBA" id="ARBA00023002"/>
    </source>
</evidence>
<dbReference type="GO" id="GO:0016491">
    <property type="term" value="F:oxidoreductase activity"/>
    <property type="evidence" value="ECO:0007669"/>
    <property type="project" value="UniProtKB-KW"/>
</dbReference>
<keyword evidence="9" id="KW-0489">Methyltransferase</keyword>
<keyword evidence="4" id="KW-0560">Oxidoreductase</keyword>
<dbReference type="EMBL" id="QNRK01000021">
    <property type="protein sequence ID" value="RBP09669.1"/>
    <property type="molecule type" value="Genomic_DNA"/>
</dbReference>
<dbReference type="PROSITE" id="PS51384">
    <property type="entry name" value="FAD_FR"/>
    <property type="match status" value="1"/>
</dbReference>
<dbReference type="GO" id="GO:0008168">
    <property type="term" value="F:methyltransferase activity"/>
    <property type="evidence" value="ECO:0007669"/>
    <property type="project" value="UniProtKB-KW"/>
</dbReference>
<dbReference type="RefSeq" id="WP_210208961.1">
    <property type="nucleotide sequence ID" value="NZ_QNRK01000021.1"/>
</dbReference>
<dbReference type="InterPro" id="IPR012675">
    <property type="entry name" value="Beta-grasp_dom_sf"/>
</dbReference>
<sequence length="327" mass="34931">MGMVSAAVEADWLTLIVAEKSDEADGIVRLVLRNEGGAALPPFAAGAHIEVEVANGERRSYSLCNGPHDAGGYEIAVLLEPNGRGGSRHMHERVERGDRLRAKPPRNLFPLAEDGHSLLVAGGIGITPLLAMAEHLARAGRSFDLHIAVRSPARAAFRRRLAAAPFAARVHWHFDDGAPEQAFDLERILAEAPPASRLYVCGPTGFMDAVLGGARAAGWPDTRLHCEYFAAASGDHSADGAFDLFLAKTGRTIRVPAGATAARALLDAGVDIRLSCEQGVCGTCLLPVIEGVPDHRDHYLGKAERAANRLFAPCCSRARTPRLTLDY</sequence>
<evidence type="ECO:0000256" key="6">
    <source>
        <dbReference type="ARBA" id="ARBA00023014"/>
    </source>
</evidence>
<dbReference type="PANTHER" id="PTHR47354">
    <property type="entry name" value="NADH OXIDOREDUCTASE HCR"/>
    <property type="match status" value="1"/>
</dbReference>
<evidence type="ECO:0000256" key="2">
    <source>
        <dbReference type="ARBA" id="ARBA00022714"/>
    </source>
</evidence>
<dbReference type="InterPro" id="IPR017938">
    <property type="entry name" value="Riboflavin_synthase-like_b-brl"/>
</dbReference>
<evidence type="ECO:0000259" key="8">
    <source>
        <dbReference type="PROSITE" id="PS51384"/>
    </source>
</evidence>